<name>A0AB35UU51_9GAMM</name>
<accession>A0AB35UU51</accession>
<dbReference type="InterPro" id="IPR051907">
    <property type="entry name" value="DoxX-like_oxidoreductase"/>
</dbReference>
<evidence type="ECO:0000313" key="8">
    <source>
        <dbReference type="EMBL" id="MDY6486046.1"/>
    </source>
</evidence>
<evidence type="ECO:0000256" key="7">
    <source>
        <dbReference type="SAM" id="Phobius"/>
    </source>
</evidence>
<feature type="transmembrane region" description="Helical" evidence="7">
    <location>
        <begin position="31"/>
        <end position="52"/>
    </location>
</feature>
<dbReference type="PANTHER" id="PTHR33452">
    <property type="entry name" value="OXIDOREDUCTASE CATD-RELATED"/>
    <property type="match status" value="1"/>
</dbReference>
<keyword evidence="5 7" id="KW-1133">Transmembrane helix</keyword>
<comment type="similarity">
    <text evidence="2">Belongs to the DoxX family.</text>
</comment>
<dbReference type="EMBL" id="JAXHPL010000007">
    <property type="protein sequence ID" value="MDY6486046.1"/>
    <property type="molecule type" value="Genomic_DNA"/>
</dbReference>
<dbReference type="RefSeq" id="WP_311918268.1">
    <property type="nucleotide sequence ID" value="NZ_JAXHPL010000007.1"/>
</dbReference>
<dbReference type="PANTHER" id="PTHR33452:SF1">
    <property type="entry name" value="INNER MEMBRANE PROTEIN YPHA-RELATED"/>
    <property type="match status" value="1"/>
</dbReference>
<dbReference type="GO" id="GO:0005886">
    <property type="term" value="C:plasma membrane"/>
    <property type="evidence" value="ECO:0007669"/>
    <property type="project" value="UniProtKB-SubCell"/>
</dbReference>
<protein>
    <submittedName>
        <fullName evidence="8">DoxX family protein</fullName>
    </submittedName>
</protein>
<keyword evidence="6 7" id="KW-0472">Membrane</keyword>
<evidence type="ECO:0000256" key="1">
    <source>
        <dbReference type="ARBA" id="ARBA00004651"/>
    </source>
</evidence>
<dbReference type="Pfam" id="PF07681">
    <property type="entry name" value="DoxX"/>
    <property type="match status" value="1"/>
</dbReference>
<evidence type="ECO:0000256" key="6">
    <source>
        <dbReference type="ARBA" id="ARBA00023136"/>
    </source>
</evidence>
<evidence type="ECO:0000256" key="2">
    <source>
        <dbReference type="ARBA" id="ARBA00006679"/>
    </source>
</evidence>
<comment type="caution">
    <text evidence="8">The sequence shown here is derived from an EMBL/GenBank/DDBJ whole genome shotgun (WGS) entry which is preliminary data.</text>
</comment>
<comment type="subcellular location">
    <subcellularLocation>
        <location evidence="1">Cell membrane</location>
        <topology evidence="1">Multi-pass membrane protein</topology>
    </subcellularLocation>
</comment>
<gene>
    <name evidence="8" type="ORF">SKM51_02285</name>
</gene>
<evidence type="ECO:0000313" key="9">
    <source>
        <dbReference type="Proteomes" id="UP001278995"/>
    </source>
</evidence>
<feature type="transmembrane region" description="Helical" evidence="7">
    <location>
        <begin position="131"/>
        <end position="149"/>
    </location>
</feature>
<evidence type="ECO:0000256" key="4">
    <source>
        <dbReference type="ARBA" id="ARBA00022692"/>
    </source>
</evidence>
<proteinExistence type="inferred from homology"/>
<dbReference type="AlphaFoldDB" id="A0AB35UU51"/>
<organism evidence="8 9">
    <name type="scientific">Acinetobacter faecalis</name>
    <dbReference type="NCBI Taxonomy" id="2665161"/>
    <lineage>
        <taxon>Bacteria</taxon>
        <taxon>Pseudomonadati</taxon>
        <taxon>Pseudomonadota</taxon>
        <taxon>Gammaproteobacteria</taxon>
        <taxon>Moraxellales</taxon>
        <taxon>Moraxellaceae</taxon>
        <taxon>Acinetobacter</taxon>
    </lineage>
</organism>
<dbReference type="InterPro" id="IPR032808">
    <property type="entry name" value="DoxX"/>
</dbReference>
<dbReference type="Proteomes" id="UP001278995">
    <property type="component" value="Unassembled WGS sequence"/>
</dbReference>
<evidence type="ECO:0000256" key="5">
    <source>
        <dbReference type="ARBA" id="ARBA00022989"/>
    </source>
</evidence>
<reference evidence="8 9" key="1">
    <citation type="submission" date="2023-11" db="EMBL/GenBank/DDBJ databases">
        <title>The common occurrence of Acinetobacte faecalis in cattle feces and its emended description.</title>
        <authorList>
            <person name="Kyselkova M."/>
            <person name="Xanthopoulou K."/>
            <person name="Shestivska V."/>
            <person name="Spanelova P."/>
            <person name="Maixnerova M."/>
            <person name="Higgins P.G."/>
            <person name="Nemec A."/>
        </authorList>
    </citation>
    <scope>NUCLEOTIDE SEQUENCE [LARGE SCALE GENOMIC DNA]</scope>
    <source>
        <strain evidence="8 9">ANC 7483</strain>
    </source>
</reference>
<keyword evidence="4 7" id="KW-0812">Transmembrane</keyword>
<feature type="transmembrane region" description="Helical" evidence="7">
    <location>
        <begin position="72"/>
        <end position="92"/>
    </location>
</feature>
<evidence type="ECO:0000256" key="3">
    <source>
        <dbReference type="ARBA" id="ARBA00022475"/>
    </source>
</evidence>
<feature type="transmembrane region" description="Helical" evidence="7">
    <location>
        <begin position="99"/>
        <end position="119"/>
    </location>
</feature>
<keyword evidence="3" id="KW-1003">Cell membrane</keyword>
<sequence length="151" mass="16875">MQRLSHIMQLFYSSDFSINSTKFNLSNTSNILRIICGLFLIPEVFGKFNGFMQLNLNIVNFFASVGLNPPEFWVYSAALGELLCGLALVFGICTRYAALGAALILFVAVIALNIVRGHFAWTWSIGGDEYLIFWIICCCIVALNDFKALKE</sequence>